<dbReference type="Proteomes" id="UP001055111">
    <property type="component" value="Unassembled WGS sequence"/>
</dbReference>
<organism evidence="1 2">
    <name type="scientific">Caballeronia novacaledonica</name>
    <dbReference type="NCBI Taxonomy" id="1544861"/>
    <lineage>
        <taxon>Bacteria</taxon>
        <taxon>Pseudomonadati</taxon>
        <taxon>Pseudomonadota</taxon>
        <taxon>Betaproteobacteria</taxon>
        <taxon>Burkholderiales</taxon>
        <taxon>Burkholderiaceae</taxon>
        <taxon>Caballeronia</taxon>
    </lineage>
</organism>
<dbReference type="EMBL" id="BPUS01000001">
    <property type="protein sequence ID" value="GJH23021.1"/>
    <property type="molecule type" value="Genomic_DNA"/>
</dbReference>
<proteinExistence type="predicted"/>
<dbReference type="RefSeq" id="WP_238209438.1">
    <property type="nucleotide sequence ID" value="NZ_BPUS01000001.1"/>
</dbReference>
<reference evidence="1" key="1">
    <citation type="submission" date="2022-09" db="EMBL/GenBank/DDBJ databases">
        <title>Isolation and characterization of 3-chlorobenzoate degrading bacteria from soils in Shizuoka.</title>
        <authorList>
            <person name="Ifat A."/>
            <person name="Ogawa N."/>
            <person name="Kimbara K."/>
            <person name="Moriuchi R."/>
            <person name="Dohra H."/>
            <person name="Shintani M."/>
        </authorList>
    </citation>
    <scope>NUCLEOTIDE SEQUENCE</scope>
    <source>
        <strain evidence="1">19CS4-2</strain>
    </source>
</reference>
<gene>
    <name evidence="1" type="ORF">CBA19CS42_00915</name>
</gene>
<evidence type="ECO:0000313" key="1">
    <source>
        <dbReference type="EMBL" id="GJH23021.1"/>
    </source>
</evidence>
<comment type="caution">
    <text evidence="1">The sequence shown here is derived from an EMBL/GenBank/DDBJ whole genome shotgun (WGS) entry which is preliminary data.</text>
</comment>
<dbReference type="AlphaFoldDB" id="A0AA37IAG5"/>
<accession>A0AA37IAG5</accession>
<protein>
    <submittedName>
        <fullName evidence="1">Uncharacterized protein</fullName>
    </submittedName>
</protein>
<name>A0AA37IAG5_9BURK</name>
<evidence type="ECO:0000313" key="2">
    <source>
        <dbReference type="Proteomes" id="UP001055111"/>
    </source>
</evidence>
<sequence>MGWIVRGNRCLPVNQLRYICRDFAHFYLEYALDLIAVWQYISDAMRVTARLGDSIGAQFPF</sequence>